<dbReference type="GO" id="GO:0046872">
    <property type="term" value="F:metal ion binding"/>
    <property type="evidence" value="ECO:0007669"/>
    <property type="project" value="UniProtKB-KW"/>
</dbReference>
<organism evidence="5 6">
    <name type="scientific">Candidatus Schekmanbacteria bacterium GWA2_38_11</name>
    <dbReference type="NCBI Taxonomy" id="1817876"/>
    <lineage>
        <taxon>Bacteria</taxon>
        <taxon>Candidatus Schekmaniibacteriota</taxon>
    </lineage>
</organism>
<evidence type="ECO:0000313" key="6">
    <source>
        <dbReference type="Proteomes" id="UP000178526"/>
    </source>
</evidence>
<dbReference type="Gene3D" id="1.10.760.10">
    <property type="entry name" value="Cytochrome c-like domain"/>
    <property type="match status" value="1"/>
</dbReference>
<dbReference type="EMBL" id="MGDB01000109">
    <property type="protein sequence ID" value="OGL39960.1"/>
    <property type="molecule type" value="Genomic_DNA"/>
</dbReference>
<dbReference type="InterPro" id="IPR009056">
    <property type="entry name" value="Cyt_c-like_dom"/>
</dbReference>
<dbReference type="InterPro" id="IPR036909">
    <property type="entry name" value="Cyt_c-like_dom_sf"/>
</dbReference>
<protein>
    <recommendedName>
        <fullName evidence="4">Cytochrome c domain-containing protein</fullName>
    </recommendedName>
</protein>
<sequence>MNKNYWLIISILVLVVFTFAIFISKAAQFEKEGNLLTVKSCDGKKTIFVEGFKEGEKMSKEKAQVVANLLMDLIKICNQEVIAKLKEDNSVIVLNDASLILPDLKPGKTPVLLAHGGQPHTKKEIKLFESEEKRMIDEGYKVFHDSSLGTNGISCDMCHPDASNTHAETYPKFQTQLKKVATLREMINWCIENPLEGAKLKHDDPKMIALETYITSTRKGKVLEPGKH</sequence>
<dbReference type="Proteomes" id="UP000178526">
    <property type="component" value="Unassembled WGS sequence"/>
</dbReference>
<dbReference type="SUPFAM" id="SSF46626">
    <property type="entry name" value="Cytochrome c"/>
    <property type="match status" value="1"/>
</dbReference>
<reference evidence="5 6" key="1">
    <citation type="journal article" date="2016" name="Nat. Commun.">
        <title>Thousands of microbial genomes shed light on interconnected biogeochemical processes in an aquifer system.</title>
        <authorList>
            <person name="Anantharaman K."/>
            <person name="Brown C.T."/>
            <person name="Hug L.A."/>
            <person name="Sharon I."/>
            <person name="Castelle C.J."/>
            <person name="Probst A.J."/>
            <person name="Thomas B.C."/>
            <person name="Singh A."/>
            <person name="Wilkins M.J."/>
            <person name="Karaoz U."/>
            <person name="Brodie E.L."/>
            <person name="Williams K.H."/>
            <person name="Hubbard S.S."/>
            <person name="Banfield J.F."/>
        </authorList>
    </citation>
    <scope>NUCLEOTIDE SEQUENCE [LARGE SCALE GENOMIC DNA]</scope>
</reference>
<keyword evidence="2" id="KW-0479">Metal-binding</keyword>
<evidence type="ECO:0000256" key="3">
    <source>
        <dbReference type="ARBA" id="ARBA00023004"/>
    </source>
</evidence>
<evidence type="ECO:0000259" key="4">
    <source>
        <dbReference type="Pfam" id="PF21342"/>
    </source>
</evidence>
<evidence type="ECO:0000256" key="1">
    <source>
        <dbReference type="ARBA" id="ARBA00022617"/>
    </source>
</evidence>
<dbReference type="AlphaFoldDB" id="A0A1F7RF58"/>
<name>A0A1F7RF58_9BACT</name>
<dbReference type="GO" id="GO:0009055">
    <property type="term" value="F:electron transfer activity"/>
    <property type="evidence" value="ECO:0007669"/>
    <property type="project" value="InterPro"/>
</dbReference>
<accession>A0A1F7RF58</accession>
<keyword evidence="1" id="KW-0349">Heme</keyword>
<comment type="caution">
    <text evidence="5">The sequence shown here is derived from an EMBL/GenBank/DDBJ whole genome shotgun (WGS) entry which is preliminary data.</text>
</comment>
<gene>
    <name evidence="5" type="ORF">A2042_00380</name>
</gene>
<keyword evidence="3" id="KW-0408">Iron</keyword>
<evidence type="ECO:0000313" key="5">
    <source>
        <dbReference type="EMBL" id="OGL39960.1"/>
    </source>
</evidence>
<proteinExistence type="predicted"/>
<dbReference type="GO" id="GO:0020037">
    <property type="term" value="F:heme binding"/>
    <property type="evidence" value="ECO:0007669"/>
    <property type="project" value="InterPro"/>
</dbReference>
<feature type="domain" description="Cytochrome c" evidence="4">
    <location>
        <begin position="146"/>
        <end position="220"/>
    </location>
</feature>
<dbReference type="Pfam" id="PF21342">
    <property type="entry name" value="SoxA-TsdA_cyt-c"/>
    <property type="match status" value="1"/>
</dbReference>
<evidence type="ECO:0000256" key="2">
    <source>
        <dbReference type="ARBA" id="ARBA00022723"/>
    </source>
</evidence>